<sequence length="104" mass="11879">MASQGGRRTTGPTARGTHELLSVYRVSPGWGSRRVTRCLADPEAVAECRYREKNLEKTREKACQRMQLLRKRKFVAKFGEDAFFDFYLPQHNLRGAEHLPGIAV</sequence>
<proteinExistence type="predicted"/>
<dbReference type="AlphaFoldDB" id="A0AAD6ZXS5"/>
<dbReference type="Proteomes" id="UP001218218">
    <property type="component" value="Unassembled WGS sequence"/>
</dbReference>
<evidence type="ECO:0000313" key="1">
    <source>
        <dbReference type="EMBL" id="KAJ7343742.1"/>
    </source>
</evidence>
<organism evidence="1 2">
    <name type="scientific">Mycena albidolilacea</name>
    <dbReference type="NCBI Taxonomy" id="1033008"/>
    <lineage>
        <taxon>Eukaryota</taxon>
        <taxon>Fungi</taxon>
        <taxon>Dikarya</taxon>
        <taxon>Basidiomycota</taxon>
        <taxon>Agaricomycotina</taxon>
        <taxon>Agaricomycetes</taxon>
        <taxon>Agaricomycetidae</taxon>
        <taxon>Agaricales</taxon>
        <taxon>Marasmiineae</taxon>
        <taxon>Mycenaceae</taxon>
        <taxon>Mycena</taxon>
    </lineage>
</organism>
<accession>A0AAD6ZXS5</accession>
<protein>
    <submittedName>
        <fullName evidence="1">Uncharacterized protein</fullName>
    </submittedName>
</protein>
<evidence type="ECO:0000313" key="2">
    <source>
        <dbReference type="Proteomes" id="UP001218218"/>
    </source>
</evidence>
<reference evidence="1" key="1">
    <citation type="submission" date="2023-03" db="EMBL/GenBank/DDBJ databases">
        <title>Massive genome expansion in bonnet fungi (Mycena s.s.) driven by repeated elements and novel gene families across ecological guilds.</title>
        <authorList>
            <consortium name="Lawrence Berkeley National Laboratory"/>
            <person name="Harder C.B."/>
            <person name="Miyauchi S."/>
            <person name="Viragh M."/>
            <person name="Kuo A."/>
            <person name="Thoen E."/>
            <person name="Andreopoulos B."/>
            <person name="Lu D."/>
            <person name="Skrede I."/>
            <person name="Drula E."/>
            <person name="Henrissat B."/>
            <person name="Morin E."/>
            <person name="Kohler A."/>
            <person name="Barry K."/>
            <person name="LaButti K."/>
            <person name="Morin E."/>
            <person name="Salamov A."/>
            <person name="Lipzen A."/>
            <person name="Mereny Z."/>
            <person name="Hegedus B."/>
            <person name="Baldrian P."/>
            <person name="Stursova M."/>
            <person name="Weitz H."/>
            <person name="Taylor A."/>
            <person name="Grigoriev I.V."/>
            <person name="Nagy L.G."/>
            <person name="Martin F."/>
            <person name="Kauserud H."/>
        </authorList>
    </citation>
    <scope>NUCLEOTIDE SEQUENCE</scope>
    <source>
        <strain evidence="1">CBHHK002</strain>
    </source>
</reference>
<name>A0AAD6ZXS5_9AGAR</name>
<comment type="caution">
    <text evidence="1">The sequence shown here is derived from an EMBL/GenBank/DDBJ whole genome shotgun (WGS) entry which is preliminary data.</text>
</comment>
<dbReference type="EMBL" id="JARIHO010000022">
    <property type="protein sequence ID" value="KAJ7343742.1"/>
    <property type="molecule type" value="Genomic_DNA"/>
</dbReference>
<keyword evidence="2" id="KW-1185">Reference proteome</keyword>
<gene>
    <name evidence="1" type="ORF">DFH08DRAFT_810294</name>
</gene>